<dbReference type="AlphaFoldDB" id="J3NPR8"/>
<keyword evidence="1" id="KW-1133">Transmembrane helix</keyword>
<dbReference type="VEuPathDB" id="FungiDB:GGTG_03275"/>
<reference evidence="2" key="3">
    <citation type="submission" date="2010-09" db="EMBL/GenBank/DDBJ databases">
        <title>Annotation of Gaeumannomyces graminis var. tritici R3-111a-1.</title>
        <authorList>
            <consortium name="The Broad Institute Genome Sequencing Platform"/>
            <person name="Ma L.-J."/>
            <person name="Dead R."/>
            <person name="Young S.K."/>
            <person name="Zeng Q."/>
            <person name="Gargeya S."/>
            <person name="Fitzgerald M."/>
            <person name="Haas B."/>
            <person name="Abouelleil A."/>
            <person name="Alvarado L."/>
            <person name="Arachchi H.M."/>
            <person name="Berlin A."/>
            <person name="Brown A."/>
            <person name="Chapman S.B."/>
            <person name="Chen Z."/>
            <person name="Dunbar C."/>
            <person name="Freedman E."/>
            <person name="Gearin G."/>
            <person name="Gellesch M."/>
            <person name="Goldberg J."/>
            <person name="Griggs A."/>
            <person name="Gujja S."/>
            <person name="Heiman D."/>
            <person name="Howarth C."/>
            <person name="Larson L."/>
            <person name="Lui A."/>
            <person name="MacDonald P.J.P."/>
            <person name="Mehta T."/>
            <person name="Montmayeur A."/>
            <person name="Murphy C."/>
            <person name="Neiman D."/>
            <person name="Pearson M."/>
            <person name="Priest M."/>
            <person name="Roberts A."/>
            <person name="Saif S."/>
            <person name="Shea T."/>
            <person name="Shenoy N."/>
            <person name="Sisk P."/>
            <person name="Stolte C."/>
            <person name="Sykes S."/>
            <person name="Yandava C."/>
            <person name="Wortman J."/>
            <person name="Nusbaum C."/>
            <person name="Birren B."/>
        </authorList>
    </citation>
    <scope>NUCLEOTIDE SEQUENCE</scope>
    <source>
        <strain evidence="2">R3-111a-1</strain>
    </source>
</reference>
<protein>
    <recommendedName>
        <fullName evidence="5">4-coumarate:coenzyme A ligase</fullName>
    </recommendedName>
</protein>
<dbReference type="Proteomes" id="UP000006039">
    <property type="component" value="Unassembled WGS sequence"/>
</dbReference>
<evidence type="ECO:0000256" key="1">
    <source>
        <dbReference type="SAM" id="Phobius"/>
    </source>
</evidence>
<accession>J3NPR8</accession>
<evidence type="ECO:0008006" key="5">
    <source>
        <dbReference type="Google" id="ProtNLM"/>
    </source>
</evidence>
<reference evidence="2" key="2">
    <citation type="submission" date="2010-07" db="EMBL/GenBank/DDBJ databases">
        <authorList>
            <consortium name="The Broad Institute Genome Sequencing Platform"/>
            <consortium name="Broad Institute Genome Sequencing Center for Infectious Disease"/>
            <person name="Ma L.-J."/>
            <person name="Dead R."/>
            <person name="Young S."/>
            <person name="Zeng Q."/>
            <person name="Koehrsen M."/>
            <person name="Alvarado L."/>
            <person name="Berlin A."/>
            <person name="Chapman S.B."/>
            <person name="Chen Z."/>
            <person name="Freedman E."/>
            <person name="Gellesch M."/>
            <person name="Goldberg J."/>
            <person name="Griggs A."/>
            <person name="Gujja S."/>
            <person name="Heilman E.R."/>
            <person name="Heiman D."/>
            <person name="Hepburn T."/>
            <person name="Howarth C."/>
            <person name="Jen D."/>
            <person name="Larson L."/>
            <person name="Mehta T."/>
            <person name="Neiman D."/>
            <person name="Pearson M."/>
            <person name="Roberts A."/>
            <person name="Saif S."/>
            <person name="Shea T."/>
            <person name="Shenoy N."/>
            <person name="Sisk P."/>
            <person name="Stolte C."/>
            <person name="Sykes S."/>
            <person name="Walk T."/>
            <person name="White J."/>
            <person name="Yandava C."/>
            <person name="Haas B."/>
            <person name="Nusbaum C."/>
            <person name="Birren B."/>
        </authorList>
    </citation>
    <scope>NUCLEOTIDE SEQUENCE</scope>
    <source>
        <strain evidence="2">R3-111a-1</strain>
    </source>
</reference>
<organism evidence="2">
    <name type="scientific">Gaeumannomyces tritici (strain R3-111a-1)</name>
    <name type="common">Wheat and barley take-all root rot fungus</name>
    <name type="synonym">Gaeumannomyces graminis var. tritici</name>
    <dbReference type="NCBI Taxonomy" id="644352"/>
    <lineage>
        <taxon>Eukaryota</taxon>
        <taxon>Fungi</taxon>
        <taxon>Dikarya</taxon>
        <taxon>Ascomycota</taxon>
        <taxon>Pezizomycotina</taxon>
        <taxon>Sordariomycetes</taxon>
        <taxon>Sordariomycetidae</taxon>
        <taxon>Magnaporthales</taxon>
        <taxon>Magnaporthaceae</taxon>
        <taxon>Gaeumannomyces</taxon>
    </lineage>
</organism>
<reference evidence="3" key="4">
    <citation type="journal article" date="2015" name="G3 (Bethesda)">
        <title>Genome sequences of three phytopathogenic species of the Magnaporthaceae family of fungi.</title>
        <authorList>
            <person name="Okagaki L.H."/>
            <person name="Nunes C.C."/>
            <person name="Sailsbery J."/>
            <person name="Clay B."/>
            <person name="Brown D."/>
            <person name="John T."/>
            <person name="Oh Y."/>
            <person name="Young N."/>
            <person name="Fitzgerald M."/>
            <person name="Haas B.J."/>
            <person name="Zeng Q."/>
            <person name="Young S."/>
            <person name="Adiconis X."/>
            <person name="Fan L."/>
            <person name="Levin J.Z."/>
            <person name="Mitchell T.K."/>
            <person name="Okubara P.A."/>
            <person name="Farman M.L."/>
            <person name="Kohn L.M."/>
            <person name="Birren B."/>
            <person name="Ma L.-J."/>
            <person name="Dean R.A."/>
        </authorList>
    </citation>
    <scope>NUCLEOTIDE SEQUENCE</scope>
    <source>
        <strain evidence="3">R3-111a-1</strain>
    </source>
</reference>
<keyword evidence="4" id="KW-1185">Reference proteome</keyword>
<evidence type="ECO:0000313" key="3">
    <source>
        <dbReference type="EnsemblFungi" id="EJT78173"/>
    </source>
</evidence>
<keyword evidence="1" id="KW-0812">Transmembrane</keyword>
<dbReference type="eggNOG" id="ENOG502QZFD">
    <property type="taxonomic scope" value="Eukaryota"/>
</dbReference>
<feature type="transmembrane region" description="Helical" evidence="1">
    <location>
        <begin position="12"/>
        <end position="31"/>
    </location>
</feature>
<dbReference type="HOGENOM" id="CLU_2209729_0_0_1"/>
<dbReference type="RefSeq" id="XP_009219318.1">
    <property type="nucleotide sequence ID" value="XM_009221054.1"/>
</dbReference>
<sequence length="110" mass="12589">MPVRIPKARASEVLCFGAAGVGTLAPLYMMLPGAKERIASQTVRWAPRWERNIGYFVPSMERGINRVKPPVERTVQRIEQRLPLERFAKNVDSRIKRGIDRWQPKPPPAQ</sequence>
<evidence type="ECO:0000313" key="4">
    <source>
        <dbReference type="Proteomes" id="UP000006039"/>
    </source>
</evidence>
<dbReference type="OrthoDB" id="5194807at2759"/>
<dbReference type="STRING" id="644352.J3NPR8"/>
<reference evidence="3" key="5">
    <citation type="submission" date="2018-04" db="UniProtKB">
        <authorList>
            <consortium name="EnsemblFungi"/>
        </authorList>
    </citation>
    <scope>IDENTIFICATION</scope>
    <source>
        <strain evidence="3">R3-111a-1</strain>
    </source>
</reference>
<name>J3NPR8_GAET3</name>
<evidence type="ECO:0000313" key="2">
    <source>
        <dbReference type="EMBL" id="EJT78173.1"/>
    </source>
</evidence>
<reference evidence="4" key="1">
    <citation type="submission" date="2010-07" db="EMBL/GenBank/DDBJ databases">
        <title>The genome sequence of Gaeumannomyces graminis var. tritici strain R3-111a-1.</title>
        <authorList>
            <consortium name="The Broad Institute Genome Sequencing Platform"/>
            <person name="Ma L.-J."/>
            <person name="Dead R."/>
            <person name="Young S."/>
            <person name="Zeng Q."/>
            <person name="Koehrsen M."/>
            <person name="Alvarado L."/>
            <person name="Berlin A."/>
            <person name="Chapman S.B."/>
            <person name="Chen Z."/>
            <person name="Freedman E."/>
            <person name="Gellesch M."/>
            <person name="Goldberg J."/>
            <person name="Griggs A."/>
            <person name="Gujja S."/>
            <person name="Heilman E.R."/>
            <person name="Heiman D."/>
            <person name="Hepburn T."/>
            <person name="Howarth C."/>
            <person name="Jen D."/>
            <person name="Larson L."/>
            <person name="Mehta T."/>
            <person name="Neiman D."/>
            <person name="Pearson M."/>
            <person name="Roberts A."/>
            <person name="Saif S."/>
            <person name="Shea T."/>
            <person name="Shenoy N."/>
            <person name="Sisk P."/>
            <person name="Stolte C."/>
            <person name="Sykes S."/>
            <person name="Walk T."/>
            <person name="White J."/>
            <person name="Yandava C."/>
            <person name="Haas B."/>
            <person name="Nusbaum C."/>
            <person name="Birren B."/>
        </authorList>
    </citation>
    <scope>NUCLEOTIDE SEQUENCE [LARGE SCALE GENOMIC DNA]</scope>
    <source>
        <strain evidence="4">R3-111a-1</strain>
    </source>
</reference>
<gene>
    <name evidence="3" type="primary">20343733</name>
    <name evidence="2" type="ORF">GGTG_03275</name>
</gene>
<proteinExistence type="predicted"/>
<dbReference type="EMBL" id="GL385396">
    <property type="protein sequence ID" value="EJT78173.1"/>
    <property type="molecule type" value="Genomic_DNA"/>
</dbReference>
<dbReference type="EnsemblFungi" id="EJT78173">
    <property type="protein sequence ID" value="EJT78173"/>
    <property type="gene ID" value="GGTG_03275"/>
</dbReference>
<dbReference type="GeneID" id="20343733"/>
<keyword evidence="1" id="KW-0472">Membrane</keyword>